<evidence type="ECO:0000313" key="7">
    <source>
        <dbReference type="Proteomes" id="UP001221898"/>
    </source>
</evidence>
<dbReference type="PANTHER" id="PTHR10903">
    <property type="entry name" value="GTPASE, IMAP FAMILY MEMBER-RELATED"/>
    <property type="match status" value="1"/>
</dbReference>
<evidence type="ECO:0000256" key="1">
    <source>
        <dbReference type="ARBA" id="ARBA00008535"/>
    </source>
</evidence>
<dbReference type="PROSITE" id="PS51720">
    <property type="entry name" value="G_AIG1"/>
    <property type="match status" value="1"/>
</dbReference>
<proteinExistence type="inferred from homology"/>
<dbReference type="SUPFAM" id="SSF52540">
    <property type="entry name" value="P-loop containing nucleoside triphosphate hydrolases"/>
    <property type="match status" value="1"/>
</dbReference>
<feature type="region of interest" description="Disordered" evidence="4">
    <location>
        <begin position="235"/>
        <end position="295"/>
    </location>
</feature>
<evidence type="ECO:0000313" key="6">
    <source>
        <dbReference type="EMBL" id="KAJ8361732.1"/>
    </source>
</evidence>
<feature type="region of interest" description="Disordered" evidence="4">
    <location>
        <begin position="429"/>
        <end position="464"/>
    </location>
</feature>
<dbReference type="InterPro" id="IPR045058">
    <property type="entry name" value="GIMA/IAN/Toc"/>
</dbReference>
<name>A0AAD7R379_9TELE</name>
<feature type="compositionally biased region" description="Basic and acidic residues" evidence="4">
    <location>
        <begin position="254"/>
        <end position="295"/>
    </location>
</feature>
<comment type="caution">
    <text evidence="6">The sequence shown here is derived from an EMBL/GenBank/DDBJ whole genome shotgun (WGS) entry which is preliminary data.</text>
</comment>
<dbReference type="EMBL" id="JAINUG010000916">
    <property type="protein sequence ID" value="KAJ8361732.1"/>
    <property type="molecule type" value="Genomic_DNA"/>
</dbReference>
<reference evidence="6" key="1">
    <citation type="journal article" date="2023" name="Science">
        <title>Genome structures resolve the early diversification of teleost fishes.</title>
        <authorList>
            <person name="Parey E."/>
            <person name="Louis A."/>
            <person name="Montfort J."/>
            <person name="Bouchez O."/>
            <person name="Roques C."/>
            <person name="Iampietro C."/>
            <person name="Lluch J."/>
            <person name="Castinel A."/>
            <person name="Donnadieu C."/>
            <person name="Desvignes T."/>
            <person name="Floi Bucao C."/>
            <person name="Jouanno E."/>
            <person name="Wen M."/>
            <person name="Mejri S."/>
            <person name="Dirks R."/>
            <person name="Jansen H."/>
            <person name="Henkel C."/>
            <person name="Chen W.J."/>
            <person name="Zahm M."/>
            <person name="Cabau C."/>
            <person name="Klopp C."/>
            <person name="Thompson A.W."/>
            <person name="Robinson-Rechavi M."/>
            <person name="Braasch I."/>
            <person name="Lecointre G."/>
            <person name="Bobe J."/>
            <person name="Postlethwait J.H."/>
            <person name="Berthelot C."/>
            <person name="Roest Crollius H."/>
            <person name="Guiguen Y."/>
        </authorList>
    </citation>
    <scope>NUCLEOTIDE SEQUENCE</scope>
    <source>
        <strain evidence="6">NC1722</strain>
    </source>
</reference>
<keyword evidence="7" id="KW-1185">Reference proteome</keyword>
<evidence type="ECO:0000256" key="4">
    <source>
        <dbReference type="SAM" id="MobiDB-lite"/>
    </source>
</evidence>
<dbReference type="GO" id="GO:0005525">
    <property type="term" value="F:GTP binding"/>
    <property type="evidence" value="ECO:0007669"/>
    <property type="project" value="UniProtKB-KW"/>
</dbReference>
<comment type="similarity">
    <text evidence="1">Belongs to the TRAFAC class TrmE-Era-EngA-EngB-Septin-like GTPase superfamily. AIG1/Toc34/Toc159-like paraseptin GTPase family. IAN subfamily.</text>
</comment>
<keyword evidence="3" id="KW-0342">GTP-binding</keyword>
<gene>
    <name evidence="6" type="ORF">AAFF_G00429460</name>
</gene>
<dbReference type="AlphaFoldDB" id="A0AAD7R379"/>
<dbReference type="FunFam" id="3.40.50.300:FF:001809">
    <property type="entry name" value="Si:ch1073-365p7.2"/>
    <property type="match status" value="1"/>
</dbReference>
<evidence type="ECO:0000259" key="5">
    <source>
        <dbReference type="PROSITE" id="PS51720"/>
    </source>
</evidence>
<dbReference type="InterPro" id="IPR006703">
    <property type="entry name" value="G_AIG1"/>
</dbReference>
<feature type="domain" description="AIG1-type G" evidence="5">
    <location>
        <begin position="12"/>
        <end position="205"/>
    </location>
</feature>
<dbReference type="Gene3D" id="3.40.50.300">
    <property type="entry name" value="P-loop containing nucleotide triphosphate hydrolases"/>
    <property type="match status" value="1"/>
</dbReference>
<accession>A0AAD7R379</accession>
<protein>
    <recommendedName>
        <fullName evidence="5">AIG1-type G domain-containing protein</fullName>
    </recommendedName>
</protein>
<feature type="compositionally biased region" description="Basic and acidic residues" evidence="4">
    <location>
        <begin position="429"/>
        <end position="444"/>
    </location>
</feature>
<dbReference type="PANTHER" id="PTHR10903:SF107">
    <property type="entry name" value="GTPASE IMAP FAMILY MEMBER 4-LIKE-RELATED"/>
    <property type="match status" value="1"/>
</dbReference>
<dbReference type="Pfam" id="PF04548">
    <property type="entry name" value="AIG1"/>
    <property type="match status" value="1"/>
</dbReference>
<dbReference type="InterPro" id="IPR027417">
    <property type="entry name" value="P-loop_NTPase"/>
</dbReference>
<feature type="region of interest" description="Disordered" evidence="4">
    <location>
        <begin position="323"/>
        <end position="362"/>
    </location>
</feature>
<sequence length="464" mass="53578">MASSPDLHTGESGGLSELRIVLLGEEQSSTGNTILGREEFERYTTECVKRQGAVAGRQVTVVRTPERGRYYVQGALHVNEMIERSTSLCPPGPHAFLMVIPVETLRERQWFVETLLEHLQERVWRHTVVLFTIKESLRGTTIEQHIERERCLRQIVEKCGNRYHVLNTTDRADGTQVTELLEKIEEMVAGNSGAYFIMDGAFRKELEEKRRAAEERGEQRLMKVQKQRETLRALLMVSGERSPGRSELLSQEEEDKRKDRDTRMQREEEELRAQHQAEQEERERGMREETRRREESLIKPLEEKIRDVEEQLMRERVQQRRRELEGELRRAREQRERLEREDERSRVEEQRERREREERQRGEMEALRQRYRQEGREDAGRWLNGGAVVLGAAIGAIAGALRGPLGAAAGTAIGAVAGAQLGALIGGERDGVGRREERGGHTKESTPPVRRRNSMELLPPNFLV</sequence>
<evidence type="ECO:0000256" key="2">
    <source>
        <dbReference type="ARBA" id="ARBA00022741"/>
    </source>
</evidence>
<dbReference type="Proteomes" id="UP001221898">
    <property type="component" value="Unassembled WGS sequence"/>
</dbReference>
<evidence type="ECO:0000256" key="3">
    <source>
        <dbReference type="ARBA" id="ARBA00023134"/>
    </source>
</evidence>
<keyword evidence="2" id="KW-0547">Nucleotide-binding</keyword>
<organism evidence="6 7">
    <name type="scientific">Aldrovandia affinis</name>
    <dbReference type="NCBI Taxonomy" id="143900"/>
    <lineage>
        <taxon>Eukaryota</taxon>
        <taxon>Metazoa</taxon>
        <taxon>Chordata</taxon>
        <taxon>Craniata</taxon>
        <taxon>Vertebrata</taxon>
        <taxon>Euteleostomi</taxon>
        <taxon>Actinopterygii</taxon>
        <taxon>Neopterygii</taxon>
        <taxon>Teleostei</taxon>
        <taxon>Notacanthiformes</taxon>
        <taxon>Halosauridae</taxon>
        <taxon>Aldrovandia</taxon>
    </lineage>
</organism>